<evidence type="ECO:0000256" key="2">
    <source>
        <dbReference type="ARBA" id="ARBA00022603"/>
    </source>
</evidence>
<sequence>MKYLKEIQSSKNALIKETKKLQQKKYRQQTKSYLLEGFHLVQEAVAANVSLKEIFINQRGLTEWSEWIEKNLTDYYLVSDEVLKTLASQPTPQGIVAIAEIIEPENEIELSGAWLLLDNVQDPGNVGTMIRTADAAGFTGVVLGQGSADLYNPKTLRSTQGSLFHLKVISEELNQFIPRLKQSGSPVFGTALDVKAKDYANIDRLENFALVMGNEGQGMTAEILAMTDQNLYIPIKGKAESLNVAIAAGIVMFQLIK</sequence>
<evidence type="ECO:0000259" key="4">
    <source>
        <dbReference type="SMART" id="SM00967"/>
    </source>
</evidence>
<gene>
    <name evidence="5" type="ORF">RV04_GL001682</name>
</gene>
<dbReference type="InterPro" id="IPR029028">
    <property type="entry name" value="Alpha/beta_knot_MTases"/>
</dbReference>
<dbReference type="InterPro" id="IPR001537">
    <property type="entry name" value="SpoU_MeTrfase"/>
</dbReference>
<dbReference type="SUPFAM" id="SSF55315">
    <property type="entry name" value="L30e-like"/>
    <property type="match status" value="1"/>
</dbReference>
<dbReference type="GO" id="GO:0003723">
    <property type="term" value="F:RNA binding"/>
    <property type="evidence" value="ECO:0007669"/>
    <property type="project" value="InterPro"/>
</dbReference>
<evidence type="ECO:0000256" key="3">
    <source>
        <dbReference type="ARBA" id="ARBA00022679"/>
    </source>
</evidence>
<dbReference type="InterPro" id="IPR053888">
    <property type="entry name" value="MRM3-like_sub_bind"/>
</dbReference>
<dbReference type="Gene3D" id="3.30.1330.30">
    <property type="match status" value="1"/>
</dbReference>
<reference evidence="5 6" key="1">
    <citation type="submission" date="2014-12" db="EMBL/GenBank/DDBJ databases">
        <title>Draft genome sequences of 29 type strains of Enterococci.</title>
        <authorList>
            <person name="Zhong Z."/>
            <person name="Sun Z."/>
            <person name="Liu W."/>
            <person name="Zhang W."/>
            <person name="Zhang H."/>
        </authorList>
    </citation>
    <scope>NUCLEOTIDE SEQUENCE [LARGE SCALE GENOMIC DNA]</scope>
    <source>
        <strain evidence="5 6">DSM 17122</strain>
    </source>
</reference>
<dbReference type="Proteomes" id="UP000182077">
    <property type="component" value="Unassembled WGS sequence"/>
</dbReference>
<proteinExistence type="inferred from homology"/>
<evidence type="ECO:0000256" key="1">
    <source>
        <dbReference type="ARBA" id="ARBA00007228"/>
    </source>
</evidence>
<comment type="caution">
    <text evidence="5">The sequence shown here is derived from an EMBL/GenBank/DDBJ whole genome shotgun (WGS) entry which is preliminary data.</text>
</comment>
<dbReference type="STRING" id="249189.RV04_GL001682"/>
<keyword evidence="3" id="KW-0808">Transferase</keyword>
<name>A0A1L8TNN1_9ENTE</name>
<dbReference type="GO" id="GO:0008173">
    <property type="term" value="F:RNA methyltransferase activity"/>
    <property type="evidence" value="ECO:0007669"/>
    <property type="project" value="InterPro"/>
</dbReference>
<dbReference type="InterPro" id="IPR029064">
    <property type="entry name" value="Ribosomal_eL30-like_sf"/>
</dbReference>
<evidence type="ECO:0000313" key="5">
    <source>
        <dbReference type="EMBL" id="OJG45916.1"/>
    </source>
</evidence>
<dbReference type="GO" id="GO:0006396">
    <property type="term" value="P:RNA processing"/>
    <property type="evidence" value="ECO:0007669"/>
    <property type="project" value="InterPro"/>
</dbReference>
<dbReference type="InterPro" id="IPR029026">
    <property type="entry name" value="tRNA_m1G_MTases_N"/>
</dbReference>
<dbReference type="Pfam" id="PF00588">
    <property type="entry name" value="SpoU_methylase"/>
    <property type="match status" value="1"/>
</dbReference>
<organism evidence="5 6">
    <name type="scientific">Enterococcus hermanniensis</name>
    <dbReference type="NCBI Taxonomy" id="249189"/>
    <lineage>
        <taxon>Bacteria</taxon>
        <taxon>Bacillati</taxon>
        <taxon>Bacillota</taxon>
        <taxon>Bacilli</taxon>
        <taxon>Lactobacillales</taxon>
        <taxon>Enterococcaceae</taxon>
        <taxon>Enterococcus</taxon>
    </lineage>
</organism>
<keyword evidence="6" id="KW-1185">Reference proteome</keyword>
<dbReference type="SMART" id="SM00967">
    <property type="entry name" value="SpoU_sub_bind"/>
    <property type="match status" value="1"/>
</dbReference>
<dbReference type="AlphaFoldDB" id="A0A1L8TNN1"/>
<dbReference type="GO" id="GO:0032259">
    <property type="term" value="P:methylation"/>
    <property type="evidence" value="ECO:0007669"/>
    <property type="project" value="UniProtKB-KW"/>
</dbReference>
<dbReference type="EMBL" id="JXKQ01000004">
    <property type="protein sequence ID" value="OJG45916.1"/>
    <property type="molecule type" value="Genomic_DNA"/>
</dbReference>
<protein>
    <recommendedName>
        <fullName evidence="4">RNA 2-O ribose methyltransferase substrate binding domain-containing protein</fullName>
    </recommendedName>
</protein>
<comment type="similarity">
    <text evidence="1">Belongs to the class IV-like SAM-binding methyltransferase superfamily. RNA methyltransferase TrmH family.</text>
</comment>
<evidence type="ECO:0000313" key="6">
    <source>
        <dbReference type="Proteomes" id="UP000182077"/>
    </source>
</evidence>
<feature type="domain" description="RNA 2-O ribose methyltransferase substrate binding" evidence="4">
    <location>
        <begin position="34"/>
        <end position="105"/>
    </location>
</feature>
<dbReference type="PANTHER" id="PTHR43191">
    <property type="entry name" value="RRNA METHYLTRANSFERASE 3"/>
    <property type="match status" value="1"/>
</dbReference>
<dbReference type="GO" id="GO:0005737">
    <property type="term" value="C:cytoplasm"/>
    <property type="evidence" value="ECO:0007669"/>
    <property type="project" value="UniProtKB-ARBA"/>
</dbReference>
<dbReference type="Pfam" id="PF22435">
    <property type="entry name" value="MRM3-like_sub_bind"/>
    <property type="match status" value="1"/>
</dbReference>
<accession>A0A1L8TNN1</accession>
<dbReference type="Gene3D" id="3.40.1280.10">
    <property type="match status" value="1"/>
</dbReference>
<dbReference type="CDD" id="cd18095">
    <property type="entry name" value="SpoU-like_rRNA-MTase"/>
    <property type="match status" value="1"/>
</dbReference>
<dbReference type="SUPFAM" id="SSF75217">
    <property type="entry name" value="alpha/beta knot"/>
    <property type="match status" value="1"/>
</dbReference>
<dbReference type="InterPro" id="IPR013123">
    <property type="entry name" value="SpoU_subst-bd"/>
</dbReference>
<dbReference type="InterPro" id="IPR051259">
    <property type="entry name" value="rRNA_Methyltransferase"/>
</dbReference>
<dbReference type="PANTHER" id="PTHR43191:SF2">
    <property type="entry name" value="RRNA METHYLTRANSFERASE 3, MITOCHONDRIAL"/>
    <property type="match status" value="1"/>
</dbReference>
<keyword evidence="2" id="KW-0489">Methyltransferase</keyword>